<evidence type="ECO:0000256" key="1">
    <source>
        <dbReference type="ARBA" id="ARBA00023015"/>
    </source>
</evidence>
<keyword evidence="2 4" id="KW-0238">DNA-binding</keyword>
<dbReference type="PANTHER" id="PTHR30055">
    <property type="entry name" value="HTH-TYPE TRANSCRIPTIONAL REGULATOR RUTR"/>
    <property type="match status" value="1"/>
</dbReference>
<dbReference type="PANTHER" id="PTHR30055:SF234">
    <property type="entry name" value="HTH-TYPE TRANSCRIPTIONAL REGULATOR BETI"/>
    <property type="match status" value="1"/>
</dbReference>
<dbReference type="EMBL" id="FZNW01000007">
    <property type="protein sequence ID" value="SNR48481.1"/>
    <property type="molecule type" value="Genomic_DNA"/>
</dbReference>
<evidence type="ECO:0000313" key="7">
    <source>
        <dbReference type="EMBL" id="SNR48481.1"/>
    </source>
</evidence>
<dbReference type="OrthoDB" id="4371863at2"/>
<evidence type="ECO:0000256" key="2">
    <source>
        <dbReference type="ARBA" id="ARBA00023125"/>
    </source>
</evidence>
<sequence length="230" mass="24083">MPATGKEIIVSPSTTRGADGAPLPATRGGGRRARYAEATRALLQETLFDAASALLSEHPWSAVRMVDIARAAGVSRQTLYNEFGSRQSFAQAYIIHEAEKFLAAVRDAIHTHRDRPRAAVSAAVEVFLTAAASEPLIAAIVAGDESDGLLPLVTNQAGPVLSFATDNVTAYLATIWPGVASRSLRQVAEQLVRLAISHAASPTAAPAEVGATLAEVLGPHLDELVTGSEQ</sequence>
<dbReference type="Pfam" id="PF18556">
    <property type="entry name" value="TetR_C_35"/>
    <property type="match status" value="1"/>
</dbReference>
<dbReference type="Gene3D" id="1.10.357.10">
    <property type="entry name" value="Tetracycline Repressor, domain 2"/>
    <property type="match status" value="1"/>
</dbReference>
<dbReference type="PROSITE" id="PS50977">
    <property type="entry name" value="HTH_TETR_2"/>
    <property type="match status" value="1"/>
</dbReference>
<keyword evidence="1" id="KW-0805">Transcription regulation</keyword>
<reference evidence="7 8" key="1">
    <citation type="submission" date="2017-06" db="EMBL/GenBank/DDBJ databases">
        <authorList>
            <person name="Kim H.J."/>
            <person name="Triplett B.A."/>
        </authorList>
    </citation>
    <scope>NUCLEOTIDE SEQUENCE [LARGE SCALE GENOMIC DNA]</scope>
    <source>
        <strain evidence="7 8">DSM 45207</strain>
    </source>
</reference>
<keyword evidence="8" id="KW-1185">Reference proteome</keyword>
<dbReference type="Proteomes" id="UP000198348">
    <property type="component" value="Unassembled WGS sequence"/>
</dbReference>
<dbReference type="PRINTS" id="PR00455">
    <property type="entry name" value="HTHTETR"/>
</dbReference>
<dbReference type="GO" id="GO:0003700">
    <property type="term" value="F:DNA-binding transcription factor activity"/>
    <property type="evidence" value="ECO:0007669"/>
    <property type="project" value="TreeGrafter"/>
</dbReference>
<protein>
    <submittedName>
        <fullName evidence="7">Transcriptional regulator, TetR family</fullName>
    </submittedName>
</protein>
<dbReference type="InterPro" id="IPR001647">
    <property type="entry name" value="HTH_TetR"/>
</dbReference>
<name>A0A238WQ18_9PSEU</name>
<dbReference type="InterPro" id="IPR040611">
    <property type="entry name" value="AlkX_C"/>
</dbReference>
<feature type="region of interest" description="Disordered" evidence="5">
    <location>
        <begin position="1"/>
        <end position="30"/>
    </location>
</feature>
<dbReference type="InterPro" id="IPR009057">
    <property type="entry name" value="Homeodomain-like_sf"/>
</dbReference>
<dbReference type="AlphaFoldDB" id="A0A238WQ18"/>
<dbReference type="GO" id="GO:0000976">
    <property type="term" value="F:transcription cis-regulatory region binding"/>
    <property type="evidence" value="ECO:0007669"/>
    <property type="project" value="TreeGrafter"/>
</dbReference>
<evidence type="ECO:0000313" key="8">
    <source>
        <dbReference type="Proteomes" id="UP000198348"/>
    </source>
</evidence>
<evidence type="ECO:0000256" key="4">
    <source>
        <dbReference type="PROSITE-ProRule" id="PRU00335"/>
    </source>
</evidence>
<gene>
    <name evidence="7" type="ORF">SAMN06265360_10758</name>
</gene>
<organism evidence="7 8">
    <name type="scientific">Haloechinothrix alba</name>
    <dbReference type="NCBI Taxonomy" id="664784"/>
    <lineage>
        <taxon>Bacteria</taxon>
        <taxon>Bacillati</taxon>
        <taxon>Actinomycetota</taxon>
        <taxon>Actinomycetes</taxon>
        <taxon>Pseudonocardiales</taxon>
        <taxon>Pseudonocardiaceae</taxon>
        <taxon>Haloechinothrix</taxon>
    </lineage>
</organism>
<dbReference type="Pfam" id="PF00440">
    <property type="entry name" value="TetR_N"/>
    <property type="match status" value="1"/>
</dbReference>
<feature type="domain" description="HTH tetR-type" evidence="6">
    <location>
        <begin position="41"/>
        <end position="101"/>
    </location>
</feature>
<evidence type="ECO:0000259" key="6">
    <source>
        <dbReference type="PROSITE" id="PS50977"/>
    </source>
</evidence>
<evidence type="ECO:0000256" key="3">
    <source>
        <dbReference type="ARBA" id="ARBA00023163"/>
    </source>
</evidence>
<evidence type="ECO:0000256" key="5">
    <source>
        <dbReference type="SAM" id="MobiDB-lite"/>
    </source>
</evidence>
<accession>A0A238WQ18</accession>
<dbReference type="SUPFAM" id="SSF46689">
    <property type="entry name" value="Homeodomain-like"/>
    <property type="match status" value="1"/>
</dbReference>
<dbReference type="InterPro" id="IPR050109">
    <property type="entry name" value="HTH-type_TetR-like_transc_reg"/>
</dbReference>
<feature type="DNA-binding region" description="H-T-H motif" evidence="4">
    <location>
        <begin position="64"/>
        <end position="83"/>
    </location>
</feature>
<keyword evidence="3" id="KW-0804">Transcription</keyword>
<proteinExistence type="predicted"/>